<dbReference type="OrthoDB" id="5824177at2"/>
<dbReference type="EMBL" id="PPSK01000015">
    <property type="protein sequence ID" value="POB02024.1"/>
    <property type="molecule type" value="Genomic_DNA"/>
</dbReference>
<evidence type="ECO:0000313" key="4">
    <source>
        <dbReference type="Proteomes" id="UP000243451"/>
    </source>
</evidence>
<name>A0A2P4ESJ1_9GAMM</name>
<sequence length="150" mass="16394">MIVAMTMTTTNTDTEAFWNIVLGHQQLSEGERIQRIERGIDATLVGAISRSLQLTKQETADMANTRPATLARLERDGGRLNSGGSERIDRLLVVAQHAFEVLETQDAAIKWLSSSNFSLGGESPAMHCCTGLGGRQVRRLLNAIEWGVQA</sequence>
<dbReference type="AlphaFoldDB" id="A0A2P4ESJ1"/>
<dbReference type="GO" id="GO:0003677">
    <property type="term" value="F:DNA binding"/>
    <property type="evidence" value="ECO:0007669"/>
    <property type="project" value="InterPro"/>
</dbReference>
<dbReference type="Pfam" id="PF20432">
    <property type="entry name" value="Xre-like-HTH"/>
    <property type="match status" value="1"/>
</dbReference>
<reference evidence="3 4" key="1">
    <citation type="submission" date="2018-01" db="EMBL/GenBank/DDBJ databases">
        <title>Draft genome of the type strain Pseudomonas oceani DSM 100277 isolated from the deep water in Okinawa trough, northwestern Pacific Ocean.</title>
        <authorList>
            <person name="Gomila M."/>
            <person name="Mulet M."/>
            <person name="Garcia-Valdes E."/>
            <person name="Lalucat J."/>
        </authorList>
    </citation>
    <scope>NUCLEOTIDE SEQUENCE [LARGE SCALE GENOMIC DNA]</scope>
    <source>
        <strain evidence="3 4">DSM 100277</strain>
    </source>
</reference>
<evidence type="ECO:0000313" key="3">
    <source>
        <dbReference type="EMBL" id="POB02024.1"/>
    </source>
</evidence>
<dbReference type="InterPro" id="IPR024467">
    <property type="entry name" value="Xre/MbcA/ParS-like_toxin-bd"/>
</dbReference>
<feature type="domain" description="Antitoxin Xre/MbcA/ParS-like toxin-binding" evidence="1">
    <location>
        <begin position="97"/>
        <end position="147"/>
    </location>
</feature>
<accession>A0A2P4ESJ1</accession>
<evidence type="ECO:0000259" key="1">
    <source>
        <dbReference type="Pfam" id="PF09722"/>
    </source>
</evidence>
<dbReference type="Proteomes" id="UP000243451">
    <property type="component" value="Unassembled WGS sequence"/>
</dbReference>
<gene>
    <name evidence="3" type="ORF">C1949_14335</name>
</gene>
<comment type="caution">
    <text evidence="3">The sequence shown here is derived from an EMBL/GenBank/DDBJ whole genome shotgun (WGS) entry which is preliminary data.</text>
</comment>
<proteinExistence type="predicted"/>
<organism evidence="3 4">
    <name type="scientific">Halopseudomonas oceani</name>
    <dbReference type="NCBI Taxonomy" id="1708783"/>
    <lineage>
        <taxon>Bacteria</taxon>
        <taxon>Pseudomonadati</taxon>
        <taxon>Pseudomonadota</taxon>
        <taxon>Gammaproteobacteria</taxon>
        <taxon>Pseudomonadales</taxon>
        <taxon>Pseudomonadaceae</taxon>
        <taxon>Halopseudomonas</taxon>
    </lineage>
</organism>
<protein>
    <submittedName>
        <fullName evidence="3">Antitoxin</fullName>
    </submittedName>
</protein>
<feature type="domain" description="Antitoxin Xre-like helix-turn-helix" evidence="2">
    <location>
        <begin position="31"/>
        <end position="92"/>
    </location>
</feature>
<dbReference type="InterPro" id="IPR046847">
    <property type="entry name" value="Xre-like_HTH"/>
</dbReference>
<evidence type="ECO:0000259" key="2">
    <source>
        <dbReference type="Pfam" id="PF20432"/>
    </source>
</evidence>
<dbReference type="Pfam" id="PF09722">
    <property type="entry name" value="Xre_MbcA_ParS_C"/>
    <property type="match status" value="1"/>
</dbReference>
<keyword evidence="4" id="KW-1185">Reference proteome</keyword>